<feature type="domain" description="Histidine kinase" evidence="6">
    <location>
        <begin position="489"/>
        <end position="687"/>
    </location>
</feature>
<evidence type="ECO:0000256" key="3">
    <source>
        <dbReference type="ARBA" id="ARBA00023012"/>
    </source>
</evidence>
<dbReference type="InterPro" id="IPR029016">
    <property type="entry name" value="GAF-like_dom_sf"/>
</dbReference>
<dbReference type="PROSITE" id="PS50112">
    <property type="entry name" value="PAS"/>
    <property type="match status" value="1"/>
</dbReference>
<dbReference type="SUPFAM" id="SSF55785">
    <property type="entry name" value="PYP-like sensor domain (PAS domain)"/>
    <property type="match status" value="1"/>
</dbReference>
<reference evidence="10 11" key="1">
    <citation type="submission" date="2019-12" db="EMBL/GenBank/DDBJ databases">
        <title>Comparative genomics gives insights into the taxonomy of the Azoarcus-Aromatoleum group and reveals separate origins of nif in the plant-associated Azoarcus and non-plant-associated Aromatoleum sub-groups.</title>
        <authorList>
            <person name="Lafos M."/>
            <person name="Maluk M."/>
            <person name="Batista M."/>
            <person name="Junghare M."/>
            <person name="Carmona M."/>
            <person name="Faoro H."/>
            <person name="Cruz L.M."/>
            <person name="Battistoni F."/>
            <person name="De Souza E."/>
            <person name="Pedrosa F."/>
            <person name="Chen W.-M."/>
            <person name="Poole P.S."/>
            <person name="Dixon R.A."/>
            <person name="James E.K."/>
        </authorList>
    </citation>
    <scope>NUCLEOTIDE SEQUENCE [LARGE SCALE GENOMIC DNA]</scope>
    <source>
        <strain evidence="10 11">Td21</strain>
    </source>
</reference>
<evidence type="ECO:0000256" key="4">
    <source>
        <dbReference type="PROSITE-ProRule" id="PRU00169"/>
    </source>
</evidence>
<dbReference type="Gene3D" id="1.20.5.1930">
    <property type="match status" value="1"/>
</dbReference>
<dbReference type="SUPFAM" id="SSF55874">
    <property type="entry name" value="ATPase domain of HSP90 chaperone/DNA topoisomerase II/histidine kinase"/>
    <property type="match status" value="1"/>
</dbReference>
<dbReference type="InterPro" id="IPR011712">
    <property type="entry name" value="Sig_transdc_His_kin_sub3_dim/P"/>
</dbReference>
<dbReference type="PROSITE" id="PS50110">
    <property type="entry name" value="RESPONSE_REGULATORY"/>
    <property type="match status" value="1"/>
</dbReference>
<dbReference type="InterPro" id="IPR005467">
    <property type="entry name" value="His_kinase_dom"/>
</dbReference>
<keyword evidence="5" id="KW-0175">Coiled coil</keyword>
<dbReference type="NCBIfam" id="TIGR00229">
    <property type="entry name" value="sensory_box"/>
    <property type="match status" value="1"/>
</dbReference>
<sequence>MSKILVVDDRPTNRQFLVTLLGYAGHRLLEAADGLQGLELARAERPELVISDILMPGMDGCTMVEHMRADPALRGIPVIFYTATYRLGEARTLAQGVGVTRVLSKPSRPQEILDAVAGALGADASAPAAAVATEPEPEETRLEPESAAEQLLNLEGVSLQLAALLELGFDLVAERDPQQLMELFCHAARKLMGTRYAAVAVFGRDAERLRHYVASSVDLPLPAGLAQPPVAPAALLARLMQDRRPVRLAEPAAIAAGLPPGHPPLSAFLGVPLVSTRRRYGWLYFGDKLGAAAFGEADERTALTLAAQAIIGYENAQMYALLERHAAKLQREVGERLRAERKFRGLLEAAPDAMVVADAGGRIIFANSQTEALFGYARGELLGESLEILVPERLRGQHAQHRHHYGSAPTNRPMGALGLELRGRRRDGGEFPVEISLSPLEAEEGLLVTAAIRDVTERERAKTRLEEASQRMQLLSQRVLEAQEVERRRIAHELHDEIGQALTAMKINIEFALQQAESDDQTRRLKECVHIVEHTLSQVRSLSLDLRPPQLEELGLVAALRWHVDRQAKISGITPHFVASPLPRRLHPAIETACFRVAQEALTNVVRHARAQQVWIFLGKRDGELHLSVRDDGGGFDVQTARGLAAKGGSVGLLGMQERVMLVGGRLEISAEPGAGTEIRAAFPLPPRRRRTENRHAEEMR</sequence>
<dbReference type="SMART" id="SM00091">
    <property type="entry name" value="PAS"/>
    <property type="match status" value="2"/>
</dbReference>
<feature type="domain" description="Response regulatory" evidence="7">
    <location>
        <begin position="3"/>
        <end position="120"/>
    </location>
</feature>
<dbReference type="Gene3D" id="3.30.450.40">
    <property type="match status" value="1"/>
</dbReference>
<dbReference type="Pfam" id="PF02518">
    <property type="entry name" value="HATPase_c"/>
    <property type="match status" value="1"/>
</dbReference>
<evidence type="ECO:0000259" key="7">
    <source>
        <dbReference type="PROSITE" id="PS50110"/>
    </source>
</evidence>
<dbReference type="SMART" id="SM00448">
    <property type="entry name" value="REC"/>
    <property type="match status" value="1"/>
</dbReference>
<dbReference type="Pfam" id="PF07730">
    <property type="entry name" value="HisKA_3"/>
    <property type="match status" value="1"/>
</dbReference>
<comment type="caution">
    <text evidence="10">The sequence shown here is derived from an EMBL/GenBank/DDBJ whole genome shotgun (WGS) entry which is preliminary data.</text>
</comment>
<evidence type="ECO:0000313" key="10">
    <source>
        <dbReference type="EMBL" id="NMG45127.1"/>
    </source>
</evidence>
<evidence type="ECO:0000313" key="11">
    <source>
        <dbReference type="Proteomes" id="UP000623795"/>
    </source>
</evidence>
<organism evidence="10 11">
    <name type="scientific">Aromatoleum toluvorans</name>
    <dbReference type="NCBI Taxonomy" id="92002"/>
    <lineage>
        <taxon>Bacteria</taxon>
        <taxon>Pseudomonadati</taxon>
        <taxon>Pseudomonadota</taxon>
        <taxon>Betaproteobacteria</taxon>
        <taxon>Rhodocyclales</taxon>
        <taxon>Rhodocyclaceae</taxon>
        <taxon>Aromatoleum</taxon>
    </lineage>
</organism>
<proteinExistence type="predicted"/>
<name>A0ABX1Q2I1_9RHOO</name>
<dbReference type="InterPro" id="IPR050482">
    <property type="entry name" value="Sensor_HK_TwoCompSys"/>
</dbReference>
<dbReference type="InterPro" id="IPR000014">
    <property type="entry name" value="PAS"/>
</dbReference>
<dbReference type="Gene3D" id="3.30.565.10">
    <property type="entry name" value="Histidine kinase-like ATPase, C-terminal domain"/>
    <property type="match status" value="1"/>
</dbReference>
<evidence type="ECO:0000259" key="6">
    <source>
        <dbReference type="PROSITE" id="PS50109"/>
    </source>
</evidence>
<keyword evidence="1" id="KW-0808">Transferase</keyword>
<evidence type="ECO:0000256" key="5">
    <source>
        <dbReference type="SAM" id="Coils"/>
    </source>
</evidence>
<dbReference type="InterPro" id="IPR011006">
    <property type="entry name" value="CheY-like_superfamily"/>
</dbReference>
<dbReference type="CDD" id="cd00130">
    <property type="entry name" value="PAS"/>
    <property type="match status" value="1"/>
</dbReference>
<dbReference type="CDD" id="cd16917">
    <property type="entry name" value="HATPase_UhpB-NarQ-NarX-like"/>
    <property type="match status" value="1"/>
</dbReference>
<dbReference type="SUPFAM" id="SSF52172">
    <property type="entry name" value="CheY-like"/>
    <property type="match status" value="1"/>
</dbReference>
<gene>
    <name evidence="10" type="ORF">GPA22_15470</name>
</gene>
<dbReference type="Proteomes" id="UP000623795">
    <property type="component" value="Unassembled WGS sequence"/>
</dbReference>
<dbReference type="SMART" id="SM00065">
    <property type="entry name" value="GAF"/>
    <property type="match status" value="1"/>
</dbReference>
<dbReference type="InterPro" id="IPR036890">
    <property type="entry name" value="HATPase_C_sf"/>
</dbReference>
<feature type="domain" description="PAS" evidence="8">
    <location>
        <begin position="339"/>
        <end position="392"/>
    </location>
</feature>
<dbReference type="InterPro" id="IPR003594">
    <property type="entry name" value="HATPase_dom"/>
</dbReference>
<dbReference type="InterPro" id="IPR003018">
    <property type="entry name" value="GAF"/>
</dbReference>
<dbReference type="SUPFAM" id="SSF55781">
    <property type="entry name" value="GAF domain-like"/>
    <property type="match status" value="1"/>
</dbReference>
<dbReference type="InterPro" id="IPR001789">
    <property type="entry name" value="Sig_transdc_resp-reg_receiver"/>
</dbReference>
<evidence type="ECO:0000259" key="9">
    <source>
        <dbReference type="PROSITE" id="PS50113"/>
    </source>
</evidence>
<dbReference type="PANTHER" id="PTHR24421">
    <property type="entry name" value="NITRATE/NITRITE SENSOR PROTEIN NARX-RELATED"/>
    <property type="match status" value="1"/>
</dbReference>
<dbReference type="InterPro" id="IPR035965">
    <property type="entry name" value="PAS-like_dom_sf"/>
</dbReference>
<dbReference type="Pfam" id="PF13185">
    <property type="entry name" value="GAF_2"/>
    <property type="match status" value="1"/>
</dbReference>
<keyword evidence="3" id="KW-0902">Two-component regulatory system</keyword>
<dbReference type="Pfam" id="PF13426">
    <property type="entry name" value="PAS_9"/>
    <property type="match status" value="1"/>
</dbReference>
<dbReference type="Pfam" id="PF00072">
    <property type="entry name" value="Response_reg"/>
    <property type="match status" value="1"/>
</dbReference>
<evidence type="ECO:0000256" key="1">
    <source>
        <dbReference type="ARBA" id="ARBA00022679"/>
    </source>
</evidence>
<dbReference type="PROSITE" id="PS50109">
    <property type="entry name" value="HIS_KIN"/>
    <property type="match status" value="1"/>
</dbReference>
<dbReference type="PROSITE" id="PS50113">
    <property type="entry name" value="PAC"/>
    <property type="match status" value="1"/>
</dbReference>
<evidence type="ECO:0000259" key="8">
    <source>
        <dbReference type="PROSITE" id="PS50112"/>
    </source>
</evidence>
<keyword evidence="2" id="KW-0418">Kinase</keyword>
<keyword evidence="11" id="KW-1185">Reference proteome</keyword>
<dbReference type="EMBL" id="WTVN01000025">
    <property type="protein sequence ID" value="NMG45127.1"/>
    <property type="molecule type" value="Genomic_DNA"/>
</dbReference>
<feature type="domain" description="PAC" evidence="9">
    <location>
        <begin position="417"/>
        <end position="467"/>
    </location>
</feature>
<dbReference type="InterPro" id="IPR000700">
    <property type="entry name" value="PAS-assoc_C"/>
</dbReference>
<protein>
    <submittedName>
        <fullName evidence="10">PAS domain S-box protein</fullName>
    </submittedName>
</protein>
<dbReference type="Gene3D" id="3.30.450.20">
    <property type="entry name" value="PAS domain"/>
    <property type="match status" value="1"/>
</dbReference>
<feature type="modified residue" description="4-aspartylphosphate" evidence="4">
    <location>
        <position position="52"/>
    </location>
</feature>
<dbReference type="RefSeq" id="WP_169256973.1">
    <property type="nucleotide sequence ID" value="NZ_WTVN01000025.1"/>
</dbReference>
<dbReference type="SMART" id="SM00387">
    <property type="entry name" value="HATPase_c"/>
    <property type="match status" value="1"/>
</dbReference>
<accession>A0ABX1Q2I1</accession>
<feature type="coiled-coil region" evidence="5">
    <location>
        <begin position="458"/>
        <end position="485"/>
    </location>
</feature>
<keyword evidence="4" id="KW-0597">Phosphoprotein</keyword>
<evidence type="ECO:0000256" key="2">
    <source>
        <dbReference type="ARBA" id="ARBA00022777"/>
    </source>
</evidence>
<dbReference type="Gene3D" id="3.40.50.2300">
    <property type="match status" value="1"/>
</dbReference>